<feature type="region of interest" description="Disordered" evidence="1">
    <location>
        <begin position="1"/>
        <end position="68"/>
    </location>
</feature>
<feature type="compositionally biased region" description="Basic and acidic residues" evidence="1">
    <location>
        <begin position="1"/>
        <end position="30"/>
    </location>
</feature>
<sequence length="271" mass="28829">MPYADDSRGRRRAGDGARHAQEGEAQDGRVHHLPFSGDGATRLLGAFLPSSPPLPLLGPSRRLPPSALFSPFRSRSPCYSFSPCSSAPPLPPSSSSSPSAPSRIPSRTHSIPQPYPSPGASARPVRRAVAREAVEVGGEWLEAAWEGGGVELDELRKGVCARAPTTRLPGAHCDCDIRGRTTGWHCVRGRPRRARVADGEGEAGDVKKEGYDVCTRRETPRSQASFAVCACLGAVIVRYAPAHNGRFGALHPAFPPFAVDPAPSHSVVPRL</sequence>
<name>A0AAD7JMK3_9AGAR</name>
<gene>
    <name evidence="2" type="ORF">DFH07DRAFT_1008748</name>
</gene>
<evidence type="ECO:0000313" key="2">
    <source>
        <dbReference type="EMBL" id="KAJ7768122.1"/>
    </source>
</evidence>
<evidence type="ECO:0000256" key="1">
    <source>
        <dbReference type="SAM" id="MobiDB-lite"/>
    </source>
</evidence>
<feature type="region of interest" description="Disordered" evidence="1">
    <location>
        <begin position="83"/>
        <end position="126"/>
    </location>
</feature>
<feature type="compositionally biased region" description="Low complexity" evidence="1">
    <location>
        <begin position="93"/>
        <end position="105"/>
    </location>
</feature>
<accession>A0AAD7JMK3</accession>
<organism evidence="2 3">
    <name type="scientific">Mycena maculata</name>
    <dbReference type="NCBI Taxonomy" id="230809"/>
    <lineage>
        <taxon>Eukaryota</taxon>
        <taxon>Fungi</taxon>
        <taxon>Dikarya</taxon>
        <taxon>Basidiomycota</taxon>
        <taxon>Agaricomycotina</taxon>
        <taxon>Agaricomycetes</taxon>
        <taxon>Agaricomycetidae</taxon>
        <taxon>Agaricales</taxon>
        <taxon>Marasmiineae</taxon>
        <taxon>Mycenaceae</taxon>
        <taxon>Mycena</taxon>
    </lineage>
</organism>
<dbReference type="AlphaFoldDB" id="A0AAD7JMK3"/>
<protein>
    <submittedName>
        <fullName evidence="2">Uncharacterized protein</fullName>
    </submittedName>
</protein>
<dbReference type="EMBL" id="JARJLG010000028">
    <property type="protein sequence ID" value="KAJ7768122.1"/>
    <property type="molecule type" value="Genomic_DNA"/>
</dbReference>
<dbReference type="Proteomes" id="UP001215280">
    <property type="component" value="Unassembled WGS sequence"/>
</dbReference>
<reference evidence="2" key="1">
    <citation type="submission" date="2023-03" db="EMBL/GenBank/DDBJ databases">
        <title>Massive genome expansion in bonnet fungi (Mycena s.s.) driven by repeated elements and novel gene families across ecological guilds.</title>
        <authorList>
            <consortium name="Lawrence Berkeley National Laboratory"/>
            <person name="Harder C.B."/>
            <person name="Miyauchi S."/>
            <person name="Viragh M."/>
            <person name="Kuo A."/>
            <person name="Thoen E."/>
            <person name="Andreopoulos B."/>
            <person name="Lu D."/>
            <person name="Skrede I."/>
            <person name="Drula E."/>
            <person name="Henrissat B."/>
            <person name="Morin E."/>
            <person name="Kohler A."/>
            <person name="Barry K."/>
            <person name="LaButti K."/>
            <person name="Morin E."/>
            <person name="Salamov A."/>
            <person name="Lipzen A."/>
            <person name="Mereny Z."/>
            <person name="Hegedus B."/>
            <person name="Baldrian P."/>
            <person name="Stursova M."/>
            <person name="Weitz H."/>
            <person name="Taylor A."/>
            <person name="Grigoriev I.V."/>
            <person name="Nagy L.G."/>
            <person name="Martin F."/>
            <person name="Kauserud H."/>
        </authorList>
    </citation>
    <scope>NUCLEOTIDE SEQUENCE</scope>
    <source>
        <strain evidence="2">CBHHK188m</strain>
    </source>
</reference>
<evidence type="ECO:0000313" key="3">
    <source>
        <dbReference type="Proteomes" id="UP001215280"/>
    </source>
</evidence>
<comment type="caution">
    <text evidence="2">The sequence shown here is derived from an EMBL/GenBank/DDBJ whole genome shotgun (WGS) entry which is preliminary data.</text>
</comment>
<feature type="compositionally biased region" description="Low complexity" evidence="1">
    <location>
        <begin position="57"/>
        <end position="68"/>
    </location>
</feature>
<proteinExistence type="predicted"/>
<keyword evidence="3" id="KW-1185">Reference proteome</keyword>